<dbReference type="Pfam" id="PF24602">
    <property type="entry name" value="DUF7622"/>
    <property type="match status" value="1"/>
</dbReference>
<accession>A0A8R1UVV1</accession>
<evidence type="ECO:0000313" key="3">
    <source>
        <dbReference type="Proteomes" id="UP000005239"/>
    </source>
</evidence>
<evidence type="ECO:0000313" key="2">
    <source>
        <dbReference type="EnsemblMetazoa" id="PPA41912.1"/>
    </source>
</evidence>
<protein>
    <recommendedName>
        <fullName evidence="1">DUF7622 domain-containing protein</fullName>
    </recommendedName>
</protein>
<dbReference type="InterPro" id="IPR056039">
    <property type="entry name" value="DUF7622"/>
</dbReference>
<keyword evidence="3" id="KW-1185">Reference proteome</keyword>
<dbReference type="Proteomes" id="UP000005239">
    <property type="component" value="Unassembled WGS sequence"/>
</dbReference>
<gene>
    <name evidence="2" type="primary">WBGene00280281</name>
</gene>
<accession>A0A2A6BRH8</accession>
<feature type="domain" description="DUF7622" evidence="1">
    <location>
        <begin position="198"/>
        <end position="265"/>
    </location>
</feature>
<reference evidence="2" key="2">
    <citation type="submission" date="2022-06" db="UniProtKB">
        <authorList>
            <consortium name="EnsemblMetazoa"/>
        </authorList>
    </citation>
    <scope>IDENTIFICATION</scope>
    <source>
        <strain evidence="2">PS312</strain>
    </source>
</reference>
<dbReference type="PANTHER" id="PTHR37433">
    <property type="entry name" value="PROTEIN CBG25136-RELATED"/>
    <property type="match status" value="1"/>
</dbReference>
<dbReference type="EnsemblMetazoa" id="PPA41912.1">
    <property type="protein sequence ID" value="PPA41912.1"/>
    <property type="gene ID" value="WBGene00280281"/>
</dbReference>
<dbReference type="PANTHER" id="PTHR37433:SF5">
    <property type="entry name" value="DUF753 DOMAIN-CONTAINING PROTEIN-RELATED"/>
    <property type="match status" value="1"/>
</dbReference>
<sequence length="321" mass="34703">MLILLLVSGVMFQATQARTCYPLTNTSKPYHVLDKTSVQTPRRCEVFCDANTRSESLMGTSGTSSVVFGKATGNQMNTSSYSSDLTGITHFLPCQVDRDGEREVSAAHFSGSPDEILEASVLDASVLDASVLDASVLEASVLDASVLDASVLDASVLDASVLDAGRVLVKAAKGLIDSVIDASFHSEFLREVTCLLGRTGNQTCTGDLCYIIYSKILASYRYTPERGCITNNETLNAKLYQSGYFTLTYDYQLVICDKNKCNKNLKKAKKSVTIIEPSCPAPASTATTERNWAAWAVTKPTSIWSRLASDFIATLTGFIDD</sequence>
<proteinExistence type="predicted"/>
<dbReference type="OrthoDB" id="6369419at2759"/>
<reference evidence="3" key="1">
    <citation type="journal article" date="2008" name="Nat. Genet.">
        <title>The Pristionchus pacificus genome provides a unique perspective on nematode lifestyle and parasitism.</title>
        <authorList>
            <person name="Dieterich C."/>
            <person name="Clifton S.W."/>
            <person name="Schuster L.N."/>
            <person name="Chinwalla A."/>
            <person name="Delehaunty K."/>
            <person name="Dinkelacker I."/>
            <person name="Fulton L."/>
            <person name="Fulton R."/>
            <person name="Godfrey J."/>
            <person name="Minx P."/>
            <person name="Mitreva M."/>
            <person name="Roeseler W."/>
            <person name="Tian H."/>
            <person name="Witte H."/>
            <person name="Yang S.P."/>
            <person name="Wilson R.K."/>
            <person name="Sommer R.J."/>
        </authorList>
    </citation>
    <scope>NUCLEOTIDE SEQUENCE [LARGE SCALE GENOMIC DNA]</scope>
    <source>
        <strain evidence="3">PS312</strain>
    </source>
</reference>
<dbReference type="AlphaFoldDB" id="A0A2A6BRH8"/>
<evidence type="ECO:0000259" key="1">
    <source>
        <dbReference type="Pfam" id="PF24602"/>
    </source>
</evidence>
<name>A0A2A6BRH8_PRIPA</name>
<organism evidence="2 3">
    <name type="scientific">Pristionchus pacificus</name>
    <name type="common">Parasitic nematode worm</name>
    <dbReference type="NCBI Taxonomy" id="54126"/>
    <lineage>
        <taxon>Eukaryota</taxon>
        <taxon>Metazoa</taxon>
        <taxon>Ecdysozoa</taxon>
        <taxon>Nematoda</taxon>
        <taxon>Chromadorea</taxon>
        <taxon>Rhabditida</taxon>
        <taxon>Rhabditina</taxon>
        <taxon>Diplogasteromorpha</taxon>
        <taxon>Diplogasteroidea</taxon>
        <taxon>Neodiplogasteridae</taxon>
        <taxon>Pristionchus</taxon>
    </lineage>
</organism>